<dbReference type="Proteomes" id="UP000186406">
    <property type="component" value="Unassembled WGS sequence"/>
</dbReference>
<reference evidence="3 4" key="1">
    <citation type="submission" date="2016-12" db="EMBL/GenBank/DDBJ databases">
        <authorList>
            <person name="Song W.-J."/>
            <person name="Kurnit D.M."/>
        </authorList>
    </citation>
    <scope>NUCLEOTIDE SEQUENCE [LARGE SCALE GENOMIC DNA]</scope>
    <source>
        <strain evidence="3 4">DSM 19599</strain>
    </source>
</reference>
<dbReference type="OrthoDB" id="5414718at2"/>
<dbReference type="EMBL" id="FRXO01000003">
    <property type="protein sequence ID" value="SHO64460.1"/>
    <property type="molecule type" value="Genomic_DNA"/>
</dbReference>
<evidence type="ECO:0000313" key="4">
    <source>
        <dbReference type="Proteomes" id="UP000186406"/>
    </source>
</evidence>
<sequence length="396" mass="42800">MNITILGGAGLMGAGIVRDLLSDRAIVPIETVRVCDASPERMDALKAELGDARIATFPLDVTDDSRLAEALAGADICINAVPTLLGHQMRIFEAALSARVPYVDLGGLGVFTVKQIAEHARFEAAGVTAVVGVGSDPGMSNVLCRAVADELDTIDRINLYWAAELEGPENPVLVPPYSISTVLAEYAQPSTQFLDGRHVECAPLTGTEEIELPAPWGRCSFMYSPHSEQLTVPLAEGIREKGIREFTWKLHLPHREHEAWVGLVKAGFGVNNDPVTVGGVSVKPLDVLSAVISRNIAENRDRIPEQQGSEIHFAIGRGTRGGKPATVRCEVVITPDPLYDGYVDAGTSMNASIAAQLILAQPKRPGVFAPESYFDVPSYMRELEKRHFKVRTTVED</sequence>
<organism evidence="3 4">
    <name type="scientific">Pseudoxanthobacter soli DSM 19599</name>
    <dbReference type="NCBI Taxonomy" id="1123029"/>
    <lineage>
        <taxon>Bacteria</taxon>
        <taxon>Pseudomonadati</taxon>
        <taxon>Pseudomonadota</taxon>
        <taxon>Alphaproteobacteria</taxon>
        <taxon>Hyphomicrobiales</taxon>
        <taxon>Segnochrobactraceae</taxon>
        <taxon>Pseudoxanthobacter</taxon>
    </lineage>
</organism>
<dbReference type="PANTHER" id="PTHR43796">
    <property type="entry name" value="CARBOXYNORSPERMIDINE SYNTHASE"/>
    <property type="match status" value="1"/>
</dbReference>
<dbReference type="AlphaFoldDB" id="A0A1M7ZHS6"/>
<evidence type="ECO:0000259" key="2">
    <source>
        <dbReference type="Pfam" id="PF16653"/>
    </source>
</evidence>
<dbReference type="InterPro" id="IPR032095">
    <property type="entry name" value="Sacchrp_dh-like_C"/>
</dbReference>
<dbReference type="Pfam" id="PF03435">
    <property type="entry name" value="Sacchrp_dh_NADP"/>
    <property type="match status" value="1"/>
</dbReference>
<evidence type="ECO:0000259" key="1">
    <source>
        <dbReference type="Pfam" id="PF03435"/>
    </source>
</evidence>
<feature type="domain" description="Saccharopine dehydrogenase-like C-terminal" evidence="2">
    <location>
        <begin position="134"/>
        <end position="386"/>
    </location>
</feature>
<dbReference type="InterPro" id="IPR005097">
    <property type="entry name" value="Sacchrp_dh_NADP-bd"/>
</dbReference>
<protein>
    <submittedName>
        <fullName evidence="3">Saccharopine dehydrogenase, NADP-dependent</fullName>
    </submittedName>
</protein>
<evidence type="ECO:0000313" key="3">
    <source>
        <dbReference type="EMBL" id="SHO64460.1"/>
    </source>
</evidence>
<dbReference type="PANTHER" id="PTHR43796:SF2">
    <property type="entry name" value="CARBOXYNORSPERMIDINE SYNTHASE"/>
    <property type="match status" value="1"/>
</dbReference>
<dbReference type="STRING" id="1123029.SAMN02745172_01718"/>
<feature type="domain" description="Saccharopine dehydrogenase NADP binding" evidence="1">
    <location>
        <begin position="4"/>
        <end position="130"/>
    </location>
</feature>
<dbReference type="Pfam" id="PF16653">
    <property type="entry name" value="Sacchrp_dh_C"/>
    <property type="match status" value="1"/>
</dbReference>
<dbReference type="Gene3D" id="3.30.360.10">
    <property type="entry name" value="Dihydrodipicolinate Reductase, domain 2"/>
    <property type="match status" value="1"/>
</dbReference>
<dbReference type="InterPro" id="IPR036291">
    <property type="entry name" value="NAD(P)-bd_dom_sf"/>
</dbReference>
<gene>
    <name evidence="3" type="ORF">SAMN02745172_01718</name>
</gene>
<proteinExistence type="predicted"/>
<dbReference type="RefSeq" id="WP_073627619.1">
    <property type="nucleotide sequence ID" value="NZ_FRXO01000003.1"/>
</dbReference>
<dbReference type="Gene3D" id="3.40.50.720">
    <property type="entry name" value="NAD(P)-binding Rossmann-like Domain"/>
    <property type="match status" value="1"/>
</dbReference>
<dbReference type="SUPFAM" id="SSF51735">
    <property type="entry name" value="NAD(P)-binding Rossmann-fold domains"/>
    <property type="match status" value="1"/>
</dbReference>
<keyword evidence="4" id="KW-1185">Reference proteome</keyword>
<name>A0A1M7ZHS6_9HYPH</name>
<accession>A0A1M7ZHS6</accession>